<protein>
    <submittedName>
        <fullName evidence="1">Uncharacterized protein</fullName>
    </submittedName>
</protein>
<dbReference type="EMBL" id="GIFC01003026">
    <property type="protein sequence ID" value="MXU85109.1"/>
    <property type="molecule type" value="Transcribed_RNA"/>
</dbReference>
<organism evidence="1">
    <name type="scientific">Ixodes ricinus</name>
    <name type="common">Common tick</name>
    <name type="synonym">Acarus ricinus</name>
    <dbReference type="NCBI Taxonomy" id="34613"/>
    <lineage>
        <taxon>Eukaryota</taxon>
        <taxon>Metazoa</taxon>
        <taxon>Ecdysozoa</taxon>
        <taxon>Arthropoda</taxon>
        <taxon>Chelicerata</taxon>
        <taxon>Arachnida</taxon>
        <taxon>Acari</taxon>
        <taxon>Parasitiformes</taxon>
        <taxon>Ixodida</taxon>
        <taxon>Ixodoidea</taxon>
        <taxon>Ixodidae</taxon>
        <taxon>Ixodinae</taxon>
        <taxon>Ixodes</taxon>
    </lineage>
</organism>
<name>A0A6B0TY47_IXORI</name>
<accession>A0A6B0TY47</accession>
<proteinExistence type="predicted"/>
<dbReference type="AlphaFoldDB" id="A0A6B0TY47"/>
<evidence type="ECO:0000313" key="1">
    <source>
        <dbReference type="EMBL" id="MXU85109.1"/>
    </source>
</evidence>
<sequence length="84" mass="9217">MFSLSAGSATCIFCGVCSPFNAARSRFPPPRVCSSQPSSSSFRPSLHSSRFSSLLSFSYILLIKNTPKTRLLWLSVFTLSIVVH</sequence>
<reference evidence="1" key="1">
    <citation type="submission" date="2019-12" db="EMBL/GenBank/DDBJ databases">
        <title>An insight into the sialome of adult female Ixodes ricinus ticks feeding for 6 days.</title>
        <authorList>
            <person name="Perner J."/>
            <person name="Ribeiro J.M.C."/>
        </authorList>
    </citation>
    <scope>NUCLEOTIDE SEQUENCE</scope>
    <source>
        <strain evidence="1">Semi-engorged</strain>
        <tissue evidence="1">Salivary glands</tissue>
    </source>
</reference>